<reference key="2">
    <citation type="submission" date="2011-10" db="EMBL/GenBank/DDBJ databases">
        <title>The genome and transcriptome sequence of Clonorchis sinensis provide insights into the carcinogenic liver fluke.</title>
        <authorList>
            <person name="Wang X."/>
            <person name="Huang Y."/>
            <person name="Chen W."/>
            <person name="Liu H."/>
            <person name="Guo L."/>
            <person name="Chen Y."/>
            <person name="Luo F."/>
            <person name="Zhou W."/>
            <person name="Sun J."/>
            <person name="Mao Q."/>
            <person name="Liang P."/>
            <person name="Zhou C."/>
            <person name="Tian Y."/>
            <person name="Men J."/>
            <person name="Lv X."/>
            <person name="Huang L."/>
            <person name="Zhou J."/>
            <person name="Hu Y."/>
            <person name="Li R."/>
            <person name="Zhang F."/>
            <person name="Lei H."/>
            <person name="Li X."/>
            <person name="Hu X."/>
            <person name="Liang C."/>
            <person name="Xu J."/>
            <person name="Wu Z."/>
            <person name="Yu X."/>
        </authorList>
    </citation>
    <scope>NUCLEOTIDE SEQUENCE</scope>
    <source>
        <strain>Henan</strain>
    </source>
</reference>
<gene>
    <name evidence="1" type="ORF">CLF_101960</name>
</gene>
<organism evidence="1 2">
    <name type="scientific">Clonorchis sinensis</name>
    <name type="common">Chinese liver fluke</name>
    <dbReference type="NCBI Taxonomy" id="79923"/>
    <lineage>
        <taxon>Eukaryota</taxon>
        <taxon>Metazoa</taxon>
        <taxon>Spiralia</taxon>
        <taxon>Lophotrochozoa</taxon>
        <taxon>Platyhelminthes</taxon>
        <taxon>Trematoda</taxon>
        <taxon>Digenea</taxon>
        <taxon>Opisthorchiida</taxon>
        <taxon>Opisthorchiata</taxon>
        <taxon>Opisthorchiidae</taxon>
        <taxon>Clonorchis</taxon>
    </lineage>
</organism>
<evidence type="ECO:0000313" key="1">
    <source>
        <dbReference type="EMBL" id="GAA48728.1"/>
    </source>
</evidence>
<protein>
    <submittedName>
        <fullName evidence="1">Uncharacterized protein</fullName>
    </submittedName>
</protein>
<feature type="non-terminal residue" evidence="1">
    <location>
        <position position="102"/>
    </location>
</feature>
<accession>G7Y6Z3</accession>
<dbReference type="AlphaFoldDB" id="G7Y6Z3"/>
<sequence length="102" mass="11170">MVIRNRQSPPNATLKVQHLVFSSAHTVTNRSKNLQVVAAFAEFTCSTILFEYPSVCPGAIILKPATVKLDDTMKNPSFGGTTVQSTYKLGKEMDAIRSILVK</sequence>
<keyword evidence="2" id="KW-1185">Reference proteome</keyword>
<dbReference type="EMBL" id="DF142906">
    <property type="protein sequence ID" value="GAA48728.1"/>
    <property type="molecule type" value="Genomic_DNA"/>
</dbReference>
<evidence type="ECO:0000313" key="2">
    <source>
        <dbReference type="Proteomes" id="UP000008909"/>
    </source>
</evidence>
<name>G7Y6Z3_CLOSI</name>
<dbReference type="Proteomes" id="UP000008909">
    <property type="component" value="Unassembled WGS sequence"/>
</dbReference>
<proteinExistence type="predicted"/>
<reference evidence="1" key="1">
    <citation type="journal article" date="2011" name="Genome Biol.">
        <title>The draft genome of the carcinogenic human liver fluke Clonorchis sinensis.</title>
        <authorList>
            <person name="Wang X."/>
            <person name="Chen W."/>
            <person name="Huang Y."/>
            <person name="Sun J."/>
            <person name="Men J."/>
            <person name="Liu H."/>
            <person name="Luo F."/>
            <person name="Guo L."/>
            <person name="Lv X."/>
            <person name="Deng C."/>
            <person name="Zhou C."/>
            <person name="Fan Y."/>
            <person name="Li X."/>
            <person name="Huang L."/>
            <person name="Hu Y."/>
            <person name="Liang C."/>
            <person name="Hu X."/>
            <person name="Xu J."/>
            <person name="Yu X."/>
        </authorList>
    </citation>
    <scope>NUCLEOTIDE SEQUENCE [LARGE SCALE GENOMIC DNA]</scope>
    <source>
        <strain evidence="1">Henan</strain>
    </source>
</reference>